<keyword evidence="1" id="KW-1133">Transmembrane helix</keyword>
<evidence type="ECO:0008006" key="4">
    <source>
        <dbReference type="Google" id="ProtNLM"/>
    </source>
</evidence>
<evidence type="ECO:0000256" key="1">
    <source>
        <dbReference type="SAM" id="Phobius"/>
    </source>
</evidence>
<accession>A0A5N4AS28</accession>
<proteinExistence type="predicted"/>
<dbReference type="EMBL" id="VVIM01000005">
    <property type="protein sequence ID" value="KAB0800137.1"/>
    <property type="molecule type" value="Genomic_DNA"/>
</dbReference>
<keyword evidence="3" id="KW-1185">Reference proteome</keyword>
<keyword evidence="1" id="KW-0812">Transmembrane</keyword>
<organism evidence="2 3">
    <name type="scientific">Photinus pyralis</name>
    <name type="common">Common eastern firefly</name>
    <name type="synonym">Lampyris pyralis</name>
    <dbReference type="NCBI Taxonomy" id="7054"/>
    <lineage>
        <taxon>Eukaryota</taxon>
        <taxon>Metazoa</taxon>
        <taxon>Ecdysozoa</taxon>
        <taxon>Arthropoda</taxon>
        <taxon>Hexapoda</taxon>
        <taxon>Insecta</taxon>
        <taxon>Pterygota</taxon>
        <taxon>Neoptera</taxon>
        <taxon>Endopterygota</taxon>
        <taxon>Coleoptera</taxon>
        <taxon>Polyphaga</taxon>
        <taxon>Elateriformia</taxon>
        <taxon>Elateroidea</taxon>
        <taxon>Lampyridae</taxon>
        <taxon>Lampyrinae</taxon>
        <taxon>Photinus</taxon>
    </lineage>
</organism>
<dbReference type="AlphaFoldDB" id="A0A5N4AS28"/>
<keyword evidence="1" id="KW-0472">Membrane</keyword>
<feature type="transmembrane region" description="Helical" evidence="1">
    <location>
        <begin position="18"/>
        <end position="39"/>
    </location>
</feature>
<feature type="transmembrane region" description="Helical" evidence="1">
    <location>
        <begin position="110"/>
        <end position="130"/>
    </location>
</feature>
<comment type="caution">
    <text evidence="2">The sequence shown here is derived from an EMBL/GenBank/DDBJ whole genome shotgun (WGS) entry which is preliminary data.</text>
</comment>
<evidence type="ECO:0000313" key="2">
    <source>
        <dbReference type="EMBL" id="KAB0800137.1"/>
    </source>
</evidence>
<dbReference type="InParanoid" id="A0A5N4AS28"/>
<dbReference type="OrthoDB" id="6680795at2759"/>
<feature type="transmembrane region" description="Helical" evidence="1">
    <location>
        <begin position="51"/>
        <end position="71"/>
    </location>
</feature>
<dbReference type="PANTHER" id="PTHR36694:SF11">
    <property type="entry name" value="LP21121P-RELATED"/>
    <property type="match status" value="1"/>
</dbReference>
<sequence length="177" mass="19638">MQLLNSCCGCCDLRTGTIIVGICGFLFTIAGIITQAVFLESIEEEDTKSHVRIIVVYSYLYVVVNIMLLYGSVKVNKHFLLPWIVYVAFGLGLCTLFCLIFMFFAPELFAGTLMSGLLWYAWYAVVSFYIDMNKPTTTIVTIGGYSGIPQNSYVAASSVVSYDSQPPCYANYNAELV</sequence>
<name>A0A5N4AS28_PHOPY</name>
<feature type="transmembrane region" description="Helical" evidence="1">
    <location>
        <begin position="83"/>
        <end position="104"/>
    </location>
</feature>
<dbReference type="Proteomes" id="UP000327044">
    <property type="component" value="Unassembled WGS sequence"/>
</dbReference>
<evidence type="ECO:0000313" key="3">
    <source>
        <dbReference type="Proteomes" id="UP000327044"/>
    </source>
</evidence>
<reference evidence="2 3" key="1">
    <citation type="journal article" date="2018" name="Elife">
        <title>Firefly genomes illuminate parallel origins of bioluminescence in beetles.</title>
        <authorList>
            <person name="Fallon T.R."/>
            <person name="Lower S.E."/>
            <person name="Chang C.H."/>
            <person name="Bessho-Uehara M."/>
            <person name="Martin G.J."/>
            <person name="Bewick A.J."/>
            <person name="Behringer M."/>
            <person name="Debat H.J."/>
            <person name="Wong I."/>
            <person name="Day J.C."/>
            <person name="Suvorov A."/>
            <person name="Silva C.J."/>
            <person name="Stanger-Hall K.F."/>
            <person name="Hall D.W."/>
            <person name="Schmitz R.J."/>
            <person name="Nelson D.R."/>
            <person name="Lewis S.M."/>
            <person name="Shigenobu S."/>
            <person name="Bybee S.M."/>
            <person name="Larracuente A.M."/>
            <person name="Oba Y."/>
            <person name="Weng J.K."/>
        </authorList>
    </citation>
    <scope>NUCLEOTIDE SEQUENCE [LARGE SCALE GENOMIC DNA]</scope>
    <source>
        <strain evidence="2">1611_PpyrPB1</strain>
        <tissue evidence="2">Whole body</tissue>
    </source>
</reference>
<gene>
    <name evidence="2" type="ORF">PPYR_08017</name>
</gene>
<protein>
    <recommendedName>
        <fullName evidence="4">MARVEL domain-containing protein</fullName>
    </recommendedName>
</protein>
<dbReference type="PANTHER" id="PTHR36694">
    <property type="entry name" value="PASIFLORA 1, ISOFORM A-RELATED"/>
    <property type="match status" value="1"/>
</dbReference>